<reference evidence="1 2" key="1">
    <citation type="submission" date="2019-03" db="EMBL/GenBank/DDBJ databases">
        <title>Genomic Encyclopedia of Type Strains, Phase IV (KMG-IV): sequencing the most valuable type-strain genomes for metagenomic binning, comparative biology and taxonomic classification.</title>
        <authorList>
            <person name="Goeker M."/>
        </authorList>
    </citation>
    <scope>NUCLEOTIDE SEQUENCE [LARGE SCALE GENOMIC DNA]</scope>
    <source>
        <strain evidence="1 2">DSM 24979</strain>
    </source>
</reference>
<dbReference type="AlphaFoldDB" id="A0A4R1QA46"/>
<gene>
    <name evidence="1" type="ORF">EDD69_12412</name>
</gene>
<comment type="caution">
    <text evidence="1">The sequence shown here is derived from an EMBL/GenBank/DDBJ whole genome shotgun (WGS) entry which is preliminary data.</text>
</comment>
<organism evidence="1 2">
    <name type="scientific">Thermolongibacillus altinsuensis</name>
    <dbReference type="NCBI Taxonomy" id="575256"/>
    <lineage>
        <taxon>Bacteria</taxon>
        <taxon>Bacillati</taxon>
        <taxon>Bacillota</taxon>
        <taxon>Bacilli</taxon>
        <taxon>Bacillales</taxon>
        <taxon>Anoxybacillaceae</taxon>
        <taxon>Thermolongibacillus</taxon>
    </lineage>
</organism>
<dbReference type="InterPro" id="IPR015946">
    <property type="entry name" value="KH_dom-like_a/b"/>
</dbReference>
<dbReference type="Pfam" id="PF02566">
    <property type="entry name" value="OsmC"/>
    <property type="match status" value="1"/>
</dbReference>
<dbReference type="InterPro" id="IPR052924">
    <property type="entry name" value="OsmC/Ohr_hydroprdx_reductase"/>
</dbReference>
<dbReference type="OrthoDB" id="1433018at2"/>
<dbReference type="InterPro" id="IPR003718">
    <property type="entry name" value="OsmC/Ohr_fam"/>
</dbReference>
<dbReference type="Gene3D" id="3.30.300.20">
    <property type="match status" value="1"/>
</dbReference>
<name>A0A4R1QA46_9BACL</name>
<dbReference type="EMBL" id="SLUL01000024">
    <property type="protein sequence ID" value="TCL44286.1"/>
    <property type="molecule type" value="Genomic_DNA"/>
</dbReference>
<evidence type="ECO:0000313" key="2">
    <source>
        <dbReference type="Proteomes" id="UP000295658"/>
    </source>
</evidence>
<dbReference type="SUPFAM" id="SSF82784">
    <property type="entry name" value="OsmC-like"/>
    <property type="match status" value="1"/>
</dbReference>
<keyword evidence="2" id="KW-1185">Reference proteome</keyword>
<accession>A0A4R1QA46</accession>
<evidence type="ECO:0000313" key="1">
    <source>
        <dbReference type="EMBL" id="TCL44286.1"/>
    </source>
</evidence>
<proteinExistence type="predicted"/>
<protein>
    <submittedName>
        <fullName evidence="1">Putative OsmC-like protein</fullName>
    </submittedName>
</protein>
<dbReference type="PANTHER" id="PTHR35368:SF1">
    <property type="entry name" value="HYDROPEROXIDE REDUCTASE"/>
    <property type="match status" value="1"/>
</dbReference>
<dbReference type="InterPro" id="IPR036102">
    <property type="entry name" value="OsmC/Ohrsf"/>
</dbReference>
<dbReference type="RefSeq" id="WP_132949619.1">
    <property type="nucleotide sequence ID" value="NZ_BSVG01000006.1"/>
</dbReference>
<sequence>MNKMTLLVNATTEGMTVKASTPKHEFIIDEGKHMGGQDLGPNPLQAVLGALAACENVTARVVAREMNFDLQDLTFKIRGQFDPRGFMGDPNVRPYFETITVEVAVKTSESEERIQELKEKVESRCPVYTMLKAANVEMNDHWYKA</sequence>
<dbReference type="PANTHER" id="PTHR35368">
    <property type="entry name" value="HYDROPEROXIDE REDUCTASE"/>
    <property type="match status" value="1"/>
</dbReference>
<dbReference type="Proteomes" id="UP000295658">
    <property type="component" value="Unassembled WGS sequence"/>
</dbReference>